<evidence type="ECO:0000256" key="7">
    <source>
        <dbReference type="ARBA" id="ARBA00022852"/>
    </source>
</evidence>
<evidence type="ECO:0000256" key="3">
    <source>
        <dbReference type="ARBA" id="ARBA00022452"/>
    </source>
</evidence>
<gene>
    <name evidence="13" type="primary">c8a</name>
</gene>
<keyword evidence="12" id="KW-1185">Reference proteome</keyword>
<dbReference type="Proteomes" id="UP000515152">
    <property type="component" value="Chromosome 25"/>
</dbReference>
<evidence type="ECO:0000256" key="2">
    <source>
        <dbReference type="ARBA" id="ARBA00004613"/>
    </source>
</evidence>
<dbReference type="SUPFAM" id="SSF82895">
    <property type="entry name" value="TSP-1 type 1 repeat"/>
    <property type="match status" value="1"/>
</dbReference>
<dbReference type="InterPro" id="IPR036383">
    <property type="entry name" value="TSP1_rpt_sf"/>
</dbReference>
<dbReference type="SMART" id="SM00457">
    <property type="entry name" value="MACPF"/>
    <property type="match status" value="1"/>
</dbReference>
<dbReference type="CTD" id="731"/>
<dbReference type="PRINTS" id="PR01705">
    <property type="entry name" value="TSP1REPEAT"/>
</dbReference>
<keyword evidence="8" id="KW-0472">Membrane</keyword>
<evidence type="ECO:0000313" key="12">
    <source>
        <dbReference type="Proteomes" id="UP000515152"/>
    </source>
</evidence>
<keyword evidence="10" id="KW-0325">Glycoprotein</keyword>
<evidence type="ECO:0000256" key="8">
    <source>
        <dbReference type="ARBA" id="ARBA00023136"/>
    </source>
</evidence>
<keyword evidence="4" id="KW-0964">Secreted</keyword>
<feature type="domain" description="MACPF" evidence="11">
    <location>
        <begin position="1"/>
        <end position="279"/>
    </location>
</feature>
<dbReference type="GeneID" id="105898384"/>
<evidence type="ECO:0000256" key="4">
    <source>
        <dbReference type="ARBA" id="ARBA00022525"/>
    </source>
</evidence>
<protein>
    <submittedName>
        <fullName evidence="13">Complement component C8 alpha chain</fullName>
    </submittedName>
</protein>
<dbReference type="PANTHER" id="PTHR45742">
    <property type="entry name" value="COMPLEMENT COMPONENT C6"/>
    <property type="match status" value="1"/>
</dbReference>
<dbReference type="PROSITE" id="PS50092">
    <property type="entry name" value="TSP1"/>
    <property type="match status" value="1"/>
</dbReference>
<dbReference type="GO" id="GO:0031640">
    <property type="term" value="P:killing of cells of another organism"/>
    <property type="evidence" value="ECO:0007669"/>
    <property type="project" value="UniProtKB-KW"/>
</dbReference>
<evidence type="ECO:0000256" key="5">
    <source>
        <dbReference type="ARBA" id="ARBA00022692"/>
    </source>
</evidence>
<keyword evidence="5" id="KW-0812">Transmembrane</keyword>
<dbReference type="RefSeq" id="XP_031419210.1">
    <property type="nucleotide sequence ID" value="XM_031563350.1"/>
</dbReference>
<dbReference type="GO" id="GO:0006956">
    <property type="term" value="P:complement activation"/>
    <property type="evidence" value="ECO:0007669"/>
    <property type="project" value="TreeGrafter"/>
</dbReference>
<dbReference type="CDD" id="cd00054">
    <property type="entry name" value="EGF_CA"/>
    <property type="match status" value="1"/>
</dbReference>
<name>A0A6P8F5J4_CLUHA</name>
<dbReference type="AlphaFoldDB" id="A0A6P8F5J4"/>
<evidence type="ECO:0000256" key="6">
    <source>
        <dbReference type="ARBA" id="ARBA00022737"/>
    </source>
</evidence>
<evidence type="ECO:0000256" key="10">
    <source>
        <dbReference type="ARBA" id="ARBA00023180"/>
    </source>
</evidence>
<accession>A0A6P8F5J4</accession>
<dbReference type="GO" id="GO:0005576">
    <property type="term" value="C:extracellular region"/>
    <property type="evidence" value="ECO:0007669"/>
    <property type="project" value="UniProtKB-SubCell"/>
</dbReference>
<dbReference type="Pfam" id="PF01823">
    <property type="entry name" value="MACPF"/>
    <property type="match status" value="1"/>
</dbReference>
<dbReference type="GO" id="GO:0005579">
    <property type="term" value="C:membrane attack complex"/>
    <property type="evidence" value="ECO:0007669"/>
    <property type="project" value="InterPro"/>
</dbReference>
<keyword evidence="6" id="KW-0677">Repeat</keyword>
<dbReference type="PANTHER" id="PTHR45742:SF1">
    <property type="entry name" value="COMPLEMENT COMPONENT C8 ALPHA CHAIN"/>
    <property type="match status" value="1"/>
</dbReference>
<dbReference type="Gene3D" id="2.10.25.10">
    <property type="entry name" value="Laminin"/>
    <property type="match status" value="1"/>
</dbReference>
<dbReference type="KEGG" id="char:105898384"/>
<evidence type="ECO:0000256" key="9">
    <source>
        <dbReference type="ARBA" id="ARBA00023157"/>
    </source>
</evidence>
<organism evidence="12 13">
    <name type="scientific">Clupea harengus</name>
    <name type="common">Atlantic herring</name>
    <dbReference type="NCBI Taxonomy" id="7950"/>
    <lineage>
        <taxon>Eukaryota</taxon>
        <taxon>Metazoa</taxon>
        <taxon>Chordata</taxon>
        <taxon>Craniata</taxon>
        <taxon>Vertebrata</taxon>
        <taxon>Euteleostomi</taxon>
        <taxon>Actinopterygii</taxon>
        <taxon>Neopterygii</taxon>
        <taxon>Teleostei</taxon>
        <taxon>Clupei</taxon>
        <taxon>Clupeiformes</taxon>
        <taxon>Clupeoidei</taxon>
        <taxon>Clupeidae</taxon>
        <taxon>Clupea</taxon>
    </lineage>
</organism>
<dbReference type="Gene3D" id="2.20.100.10">
    <property type="entry name" value="Thrombospondin type-1 (TSP1) repeat"/>
    <property type="match status" value="1"/>
</dbReference>
<evidence type="ECO:0000256" key="1">
    <source>
        <dbReference type="ARBA" id="ARBA00004276"/>
    </source>
</evidence>
<proteinExistence type="predicted"/>
<keyword evidence="3" id="KW-1134">Transmembrane beta strand</keyword>
<dbReference type="OrthoDB" id="6150863at2759"/>
<dbReference type="InterPro" id="IPR020864">
    <property type="entry name" value="MACPF"/>
</dbReference>
<keyword evidence="9" id="KW-1015">Disulfide bond</keyword>
<dbReference type="PRINTS" id="PR00764">
    <property type="entry name" value="COMPLEMENTC9"/>
</dbReference>
<keyword evidence="7" id="KW-0204">Cytolysis</keyword>
<evidence type="ECO:0000313" key="13">
    <source>
        <dbReference type="RefSeq" id="XP_031419210.1"/>
    </source>
</evidence>
<comment type="subcellular location">
    <subcellularLocation>
        <location evidence="2">Secreted</location>
    </subcellularLocation>
    <subcellularLocation>
        <location evidence="1">Target cell membrane</location>
        <topology evidence="1">Multi-pass membrane protein</topology>
    </subcellularLocation>
</comment>
<evidence type="ECO:0000259" key="11">
    <source>
        <dbReference type="PROSITE" id="PS51412"/>
    </source>
</evidence>
<reference evidence="13" key="1">
    <citation type="submission" date="2025-08" db="UniProtKB">
        <authorList>
            <consortium name="RefSeq"/>
        </authorList>
    </citation>
    <scope>IDENTIFICATION</scope>
</reference>
<dbReference type="Pfam" id="PF21195">
    <property type="entry name" value="EGF_C8A_B_C6"/>
    <property type="match status" value="1"/>
</dbReference>
<dbReference type="InterPro" id="IPR048831">
    <property type="entry name" value="C8A_B_C6_EGF-like"/>
</dbReference>
<dbReference type="InterPro" id="IPR000884">
    <property type="entry name" value="TSP1_rpt"/>
</dbReference>
<dbReference type="InterPro" id="IPR001862">
    <property type="entry name" value="MAC_perforin"/>
</dbReference>
<dbReference type="PROSITE" id="PS51412">
    <property type="entry name" value="MACPF_2"/>
    <property type="match status" value="1"/>
</dbReference>
<sequence length="363" mass="39650">MAQARSDGSSEYYEDVASFLSARKTLDSSKWGFSIGIAMVQIGLSGSDESHFLSNISQYANQNVGVVRLVSTVQTAQFKMRSRDLVLHEDMLQSLMELPEEYDFGSYAQLFNKYGTHHITDGTMGGVLEYVLILNKEAMEKSAVHGKMVGHCFGVSIGLTLGFGKTGAAATLKAGVNNCEKIGERDESGDSSSSFIRDAFTLVKGGTLPGTAGVKTIRDANAFKTWGKSLKYSPDLIDFETIPVYELVRFSTAADQAKTRLPHLRRAWEEYEQQYSACRCAPCRHNGVPVLTRTSCSCECKSGYRGEACEETYRQGSTDGSWSCWGGWSSCQSNKKTRTRACNNPQPAGGAPCLGNPMQTHSC</sequence>